<dbReference type="Proteomes" id="UP000779900">
    <property type="component" value="Unassembled WGS sequence"/>
</dbReference>
<feature type="transmembrane region" description="Helical" evidence="1">
    <location>
        <begin position="21"/>
        <end position="40"/>
    </location>
</feature>
<proteinExistence type="predicted"/>
<evidence type="ECO:0000256" key="1">
    <source>
        <dbReference type="SAM" id="Phobius"/>
    </source>
</evidence>
<evidence type="ECO:0000313" key="2">
    <source>
        <dbReference type="EMBL" id="MBM3331110.1"/>
    </source>
</evidence>
<gene>
    <name evidence="2" type="ORF">FJY68_04560</name>
</gene>
<dbReference type="AlphaFoldDB" id="A0A938BQY7"/>
<feature type="transmembrane region" description="Helical" evidence="1">
    <location>
        <begin position="46"/>
        <end position="63"/>
    </location>
</feature>
<name>A0A938BQY7_UNCW3</name>
<dbReference type="EMBL" id="VGIR01000019">
    <property type="protein sequence ID" value="MBM3331110.1"/>
    <property type="molecule type" value="Genomic_DNA"/>
</dbReference>
<evidence type="ECO:0000313" key="3">
    <source>
        <dbReference type="Proteomes" id="UP000779900"/>
    </source>
</evidence>
<keyword evidence="1" id="KW-0472">Membrane</keyword>
<accession>A0A938BQY7</accession>
<keyword evidence="1" id="KW-0812">Transmembrane</keyword>
<comment type="caution">
    <text evidence="2">The sequence shown here is derived from an EMBL/GenBank/DDBJ whole genome shotgun (WGS) entry which is preliminary data.</text>
</comment>
<organism evidence="2 3">
    <name type="scientific">candidate division WOR-3 bacterium</name>
    <dbReference type="NCBI Taxonomy" id="2052148"/>
    <lineage>
        <taxon>Bacteria</taxon>
        <taxon>Bacteria division WOR-3</taxon>
    </lineage>
</organism>
<keyword evidence="1" id="KW-1133">Transmembrane helix</keyword>
<protein>
    <submittedName>
        <fullName evidence="2">Uncharacterized protein</fullName>
    </submittedName>
</protein>
<sequence>MKQTYGGSSPKPKVRRSRRNSPWPFVIVLGLPILTAVFGLSLWVTTALLLTGTVLLLFSPHLGQKRARDPKKAWFQLMEVFTRLRTAHAALMQSPADAAARLKFTQLETECRELLSSRLDSDWGTDVSYVEAVKKELTEMPAPAAAPAENPILRPQVR</sequence>
<reference evidence="2" key="1">
    <citation type="submission" date="2019-03" db="EMBL/GenBank/DDBJ databases">
        <title>Lake Tanganyika Metagenome-Assembled Genomes (MAGs).</title>
        <authorList>
            <person name="Tran P."/>
        </authorList>
    </citation>
    <scope>NUCLEOTIDE SEQUENCE</scope>
    <source>
        <strain evidence="2">K_DeepCast_150m_m2_040</strain>
    </source>
</reference>